<gene>
    <name evidence="2" type="ORF">SO3561_08469</name>
</gene>
<dbReference type="EMBL" id="BDQI01000030">
    <property type="protein sequence ID" value="GAX56901.1"/>
    <property type="molecule type" value="Genomic_DNA"/>
</dbReference>
<sequence>MDTLSRRDVLEWAMAESVPVRCPACRREHLFAAPSYPCVCGAPVTPPLDLLADPAPVTHRTWDEDWVTVPCDTCGRADQWPHPELGCPCGAMLRIPVRGVRRPLRAEVVPGTGAPADLETEPEPEAAPHTPEPPSLDTAGSPPFDTAGSPPLGTAGSSPAPATPGSPLIPDHVPLPRTTPTPRPVFQPVTIRTARDAVTAAALYLRWLGYRDIRRADQRPPSGIGLAARGMLAQVDPTVRPATLRDVECLWLTAMSESTGCVYFSLAGYADDARGRADALGIPLFVLDLTGTPQPVNTHADELLATGA</sequence>
<evidence type="ECO:0000313" key="2">
    <source>
        <dbReference type="EMBL" id="GAX56901.1"/>
    </source>
</evidence>
<feature type="compositionally biased region" description="Low complexity" evidence="1">
    <location>
        <begin position="153"/>
        <end position="166"/>
    </location>
</feature>
<accession>A0A250VRX6</accession>
<evidence type="ECO:0000313" key="3">
    <source>
        <dbReference type="Proteomes" id="UP000217446"/>
    </source>
</evidence>
<name>A0A250VRX6_STROL</name>
<protein>
    <recommendedName>
        <fullName evidence="4">Restriction endonuclease type IV Mrr domain-containing protein</fullName>
    </recommendedName>
</protein>
<dbReference type="STRING" id="1963.AQJ27_40645"/>
<reference evidence="3" key="1">
    <citation type="submission" date="2017-05" db="EMBL/GenBank/DDBJ databases">
        <title>Streptomyces olivochromogenes NBRC 3561 whole genome shotgun sequence.</title>
        <authorList>
            <person name="Dohra H."/>
            <person name="Kodani S."/>
        </authorList>
    </citation>
    <scope>NUCLEOTIDE SEQUENCE [LARGE SCALE GENOMIC DNA]</scope>
    <source>
        <strain evidence="3">NBRC 3561</strain>
    </source>
</reference>
<proteinExistence type="predicted"/>
<evidence type="ECO:0000256" key="1">
    <source>
        <dbReference type="SAM" id="MobiDB-lite"/>
    </source>
</evidence>
<comment type="caution">
    <text evidence="2">The sequence shown here is derived from an EMBL/GenBank/DDBJ whole genome shotgun (WGS) entry which is preliminary data.</text>
</comment>
<organism evidence="2 3">
    <name type="scientific">Streptomyces olivochromogenes</name>
    <dbReference type="NCBI Taxonomy" id="1963"/>
    <lineage>
        <taxon>Bacteria</taxon>
        <taxon>Bacillati</taxon>
        <taxon>Actinomycetota</taxon>
        <taxon>Actinomycetes</taxon>
        <taxon>Kitasatosporales</taxon>
        <taxon>Streptomycetaceae</taxon>
        <taxon>Streptomyces</taxon>
    </lineage>
</organism>
<feature type="region of interest" description="Disordered" evidence="1">
    <location>
        <begin position="106"/>
        <end position="185"/>
    </location>
</feature>
<dbReference type="AlphaFoldDB" id="A0A250VRX6"/>
<dbReference type="Proteomes" id="UP000217446">
    <property type="component" value="Unassembled WGS sequence"/>
</dbReference>
<evidence type="ECO:0008006" key="4">
    <source>
        <dbReference type="Google" id="ProtNLM"/>
    </source>
</evidence>
<keyword evidence="3" id="KW-1185">Reference proteome</keyword>